<dbReference type="EMBL" id="AZCX01000005">
    <property type="protein sequence ID" value="KRK47909.1"/>
    <property type="molecule type" value="Genomic_DNA"/>
</dbReference>
<dbReference type="Proteomes" id="UP000050911">
    <property type="component" value="Unassembled WGS sequence"/>
</dbReference>
<feature type="transmembrane region" description="Helical" evidence="6">
    <location>
        <begin position="494"/>
        <end position="514"/>
    </location>
</feature>
<keyword evidence="2" id="KW-1003">Cell membrane</keyword>
<protein>
    <submittedName>
        <fullName evidence="8">Antimicrobial peptide ABC transporter permease</fullName>
    </submittedName>
</protein>
<evidence type="ECO:0000256" key="1">
    <source>
        <dbReference type="ARBA" id="ARBA00004651"/>
    </source>
</evidence>
<keyword evidence="3 6" id="KW-0812">Transmembrane</keyword>
<feature type="transmembrane region" description="Helical" evidence="6">
    <location>
        <begin position="819"/>
        <end position="837"/>
    </location>
</feature>
<dbReference type="PANTHER" id="PTHR30287:SF1">
    <property type="entry name" value="INNER MEMBRANE PROTEIN"/>
    <property type="match status" value="1"/>
</dbReference>
<feature type="transmembrane region" description="Helical" evidence="6">
    <location>
        <begin position="374"/>
        <end position="397"/>
    </location>
</feature>
<evidence type="ECO:0000313" key="9">
    <source>
        <dbReference type="Proteomes" id="UP000050911"/>
    </source>
</evidence>
<proteinExistence type="predicted"/>
<dbReference type="Pfam" id="PF02687">
    <property type="entry name" value="FtsX"/>
    <property type="match status" value="2"/>
</dbReference>
<reference evidence="8 9" key="1">
    <citation type="journal article" date="2015" name="Genome Announc.">
        <title>Expanding the biotechnology potential of lactobacilli through comparative genomics of 213 strains and associated genera.</title>
        <authorList>
            <person name="Sun Z."/>
            <person name="Harris H.M."/>
            <person name="McCann A."/>
            <person name="Guo C."/>
            <person name="Argimon S."/>
            <person name="Zhang W."/>
            <person name="Yang X."/>
            <person name="Jeffery I.B."/>
            <person name="Cooney J.C."/>
            <person name="Kagawa T.F."/>
            <person name="Liu W."/>
            <person name="Song Y."/>
            <person name="Salvetti E."/>
            <person name="Wrobel A."/>
            <person name="Rasinkangas P."/>
            <person name="Parkhill J."/>
            <person name="Rea M.C."/>
            <person name="O'Sullivan O."/>
            <person name="Ritari J."/>
            <person name="Douillard F.P."/>
            <person name="Paul Ross R."/>
            <person name="Yang R."/>
            <person name="Briner A.E."/>
            <person name="Felis G.E."/>
            <person name="de Vos W.M."/>
            <person name="Barrangou R."/>
            <person name="Klaenhammer T.R."/>
            <person name="Caufield P.W."/>
            <person name="Cui Y."/>
            <person name="Zhang H."/>
            <person name="O'Toole P.W."/>
        </authorList>
    </citation>
    <scope>NUCLEOTIDE SEQUENCE [LARGE SCALE GENOMIC DNA]</scope>
    <source>
        <strain evidence="8 9">JCM 15530</strain>
    </source>
</reference>
<dbReference type="GO" id="GO:0005886">
    <property type="term" value="C:plasma membrane"/>
    <property type="evidence" value="ECO:0007669"/>
    <property type="project" value="UniProtKB-SubCell"/>
</dbReference>
<evidence type="ECO:0000256" key="3">
    <source>
        <dbReference type="ARBA" id="ARBA00022692"/>
    </source>
</evidence>
<accession>A0A0R1HMA8</accession>
<dbReference type="PANTHER" id="PTHR30287">
    <property type="entry name" value="MEMBRANE COMPONENT OF PREDICTED ABC SUPERFAMILY METABOLITE UPTAKE TRANSPORTER"/>
    <property type="match status" value="1"/>
</dbReference>
<keyword evidence="9" id="KW-1185">Reference proteome</keyword>
<feature type="transmembrane region" description="Helical" evidence="6">
    <location>
        <begin position="722"/>
        <end position="744"/>
    </location>
</feature>
<organism evidence="8 9">
    <name type="scientific">Secundilactobacillus kimchicus JCM 15530</name>
    <dbReference type="NCBI Taxonomy" id="1302272"/>
    <lineage>
        <taxon>Bacteria</taxon>
        <taxon>Bacillati</taxon>
        <taxon>Bacillota</taxon>
        <taxon>Bacilli</taxon>
        <taxon>Lactobacillales</taxon>
        <taxon>Lactobacillaceae</taxon>
        <taxon>Secundilactobacillus</taxon>
    </lineage>
</organism>
<dbReference type="AlphaFoldDB" id="A0A0R1HMA8"/>
<evidence type="ECO:0000259" key="7">
    <source>
        <dbReference type="Pfam" id="PF02687"/>
    </source>
</evidence>
<gene>
    <name evidence="8" type="ORF">FC96_GL002114</name>
</gene>
<keyword evidence="5 6" id="KW-0472">Membrane</keyword>
<name>A0A0R1HMA8_9LACO</name>
<feature type="transmembrane region" description="Helical" evidence="6">
    <location>
        <begin position="777"/>
        <end position="799"/>
    </location>
</feature>
<evidence type="ECO:0000256" key="4">
    <source>
        <dbReference type="ARBA" id="ARBA00022989"/>
    </source>
</evidence>
<evidence type="ECO:0000256" key="6">
    <source>
        <dbReference type="SAM" id="Phobius"/>
    </source>
</evidence>
<dbReference type="STRING" id="1302272.FC96_GL002114"/>
<sequence>MTDMKPLTKNMWREIGQSKGRFIAIVLIIMLGVLIFVGVKAAGPALNDSASKTVTDAHLSDVQVLSTTGFTQQDVAAVKQVPGAQVEAVNFKYAVGGKTDDTVAVYGDDRTLSQNQLTIVSGHRPRHANEIVLDNQAKTQYHYRLGQLYRFSREAGLKQRQYKIVGFANSPRYLDNTQRGSANVGDGTVRYFAVVPKQQMGLKVATMLTIRFKALQNKQTFSRAYRHAVADKLAALKRQLAPQAKRRETALLRPIEARLNQMQAKLKAAAVTGAMPASVIARQQSRLAAQRRVAKAKATTTYTWQTRDDLPGLQAYGESSERIAAIANVFPVFFFLIAALITFTTITRMVEEARSQIGTFKALGYTRWAIARNYLLYALTAGVLGTVLGVMIGNITLPRIVLSLYKMYIPLTVVDDFQWGVILLAALFSLLATVGAAALVVRRQLSEGPATLMRPKSPKSANRILMERITPLWQRLSFNQKVSYRNLFRFKSRMLMTIIGIAGGTALILTGFGIRDSINATSRLQYSRVSHYQAVVRLNSEAGSKAATKTLAQHAQYKRRALVAMDTAKVSAHQQQVTDVSVTVPKSVRSFNDYVKLTGRDVANRGTLPTNGVLLTSKMAKLLRVSRGDRVTIRLAAGTTRRVRVAGVAENYVAHTVYLTPSVFRSTFQQAPVYNTLLVQLRPQTAAQQKQLANDLLKSGTVAGTSYTKDQEKTIQTMSASLTGVVAIFVLLSGVLSFVVLYNLTNINVSERIRELSTIKVLGFFDREVTMYIVRENVVMTLLGIVVGYGLGWLLTLYIMQQAATALVIFPVTIHWPGFAAATGLMLLFTAVVMAVTHRRLKRIDMIGALSAKE</sequence>
<dbReference type="InterPro" id="IPR038766">
    <property type="entry name" value="Membrane_comp_ABC_pdt"/>
</dbReference>
<feature type="domain" description="ABC3 transporter permease C-terminal" evidence="7">
    <location>
        <begin position="328"/>
        <end position="446"/>
    </location>
</feature>
<dbReference type="PATRIC" id="fig|1302272.5.peg.2161"/>
<comment type="subcellular location">
    <subcellularLocation>
        <location evidence="1">Cell membrane</location>
        <topology evidence="1">Multi-pass membrane protein</topology>
    </subcellularLocation>
</comment>
<evidence type="ECO:0000256" key="2">
    <source>
        <dbReference type="ARBA" id="ARBA00022475"/>
    </source>
</evidence>
<evidence type="ECO:0000256" key="5">
    <source>
        <dbReference type="ARBA" id="ARBA00023136"/>
    </source>
</evidence>
<keyword evidence="4 6" id="KW-1133">Transmembrane helix</keyword>
<feature type="transmembrane region" description="Helical" evidence="6">
    <location>
        <begin position="323"/>
        <end position="346"/>
    </location>
</feature>
<comment type="caution">
    <text evidence="8">The sequence shown here is derived from an EMBL/GenBank/DDBJ whole genome shotgun (WGS) entry which is preliminary data.</text>
</comment>
<feature type="domain" description="ABC3 transporter permease C-terminal" evidence="7">
    <location>
        <begin position="728"/>
        <end position="844"/>
    </location>
</feature>
<evidence type="ECO:0000313" key="8">
    <source>
        <dbReference type="EMBL" id="KRK47909.1"/>
    </source>
</evidence>
<dbReference type="InterPro" id="IPR003838">
    <property type="entry name" value="ABC3_permease_C"/>
</dbReference>
<feature type="transmembrane region" description="Helical" evidence="6">
    <location>
        <begin position="21"/>
        <end position="39"/>
    </location>
</feature>
<feature type="transmembrane region" description="Helical" evidence="6">
    <location>
        <begin position="417"/>
        <end position="441"/>
    </location>
</feature>